<evidence type="ECO:0000313" key="8">
    <source>
        <dbReference type="EMBL" id="PQO32205.1"/>
    </source>
</evidence>
<dbReference type="Proteomes" id="UP000238322">
    <property type="component" value="Unassembled WGS sequence"/>
</dbReference>
<keyword evidence="7" id="KW-0813">Transport</keyword>
<evidence type="ECO:0000256" key="6">
    <source>
        <dbReference type="ARBA" id="ARBA00023136"/>
    </source>
</evidence>
<evidence type="ECO:0000256" key="4">
    <source>
        <dbReference type="ARBA" id="ARBA00022692"/>
    </source>
</evidence>
<evidence type="ECO:0000256" key="1">
    <source>
        <dbReference type="ARBA" id="ARBA00004162"/>
    </source>
</evidence>
<evidence type="ECO:0000313" key="9">
    <source>
        <dbReference type="Proteomes" id="UP000238322"/>
    </source>
</evidence>
<dbReference type="Gene3D" id="3.30.420.270">
    <property type="match status" value="1"/>
</dbReference>
<gene>
    <name evidence="8" type="ORF">C5Y83_18395</name>
</gene>
<keyword evidence="4 7" id="KW-0812">Transmembrane</keyword>
<dbReference type="GO" id="GO:0005886">
    <property type="term" value="C:plasma membrane"/>
    <property type="evidence" value="ECO:0007669"/>
    <property type="project" value="UniProtKB-SubCell"/>
</dbReference>
<keyword evidence="7" id="KW-0653">Protein transport</keyword>
<dbReference type="GO" id="GO:0015031">
    <property type="term" value="P:protein transport"/>
    <property type="evidence" value="ECO:0007669"/>
    <property type="project" value="UniProtKB-KW"/>
</dbReference>
<evidence type="ECO:0000256" key="2">
    <source>
        <dbReference type="ARBA" id="ARBA00005811"/>
    </source>
</evidence>
<evidence type="ECO:0000256" key="7">
    <source>
        <dbReference type="RuleBase" id="RU003879"/>
    </source>
</evidence>
<dbReference type="PANTHER" id="PTHR30558:SF3">
    <property type="entry name" value="BIOPOLYMER TRANSPORT PROTEIN EXBD-RELATED"/>
    <property type="match status" value="1"/>
</dbReference>
<comment type="caution">
    <text evidence="8">The sequence shown here is derived from an EMBL/GenBank/DDBJ whole genome shotgun (WGS) entry which is preliminary data.</text>
</comment>
<dbReference type="EMBL" id="PUHY01000012">
    <property type="protein sequence ID" value="PQO32205.1"/>
    <property type="molecule type" value="Genomic_DNA"/>
</dbReference>
<evidence type="ECO:0000256" key="5">
    <source>
        <dbReference type="ARBA" id="ARBA00022989"/>
    </source>
</evidence>
<proteinExistence type="inferred from homology"/>
<organism evidence="8 9">
    <name type="scientific">Blastopirellula marina</name>
    <dbReference type="NCBI Taxonomy" id="124"/>
    <lineage>
        <taxon>Bacteria</taxon>
        <taxon>Pseudomonadati</taxon>
        <taxon>Planctomycetota</taxon>
        <taxon>Planctomycetia</taxon>
        <taxon>Pirellulales</taxon>
        <taxon>Pirellulaceae</taxon>
        <taxon>Blastopirellula</taxon>
    </lineage>
</organism>
<comment type="similarity">
    <text evidence="2 7">Belongs to the ExbD/TolR family.</text>
</comment>
<accession>A0A2S8FJ40</accession>
<dbReference type="RefSeq" id="WP_105331217.1">
    <property type="nucleotide sequence ID" value="NZ_PUHY01000012.1"/>
</dbReference>
<protein>
    <submittedName>
        <fullName evidence="8">Biopolymer transporter ExbD</fullName>
    </submittedName>
</protein>
<dbReference type="InterPro" id="IPR003400">
    <property type="entry name" value="ExbD"/>
</dbReference>
<dbReference type="PANTHER" id="PTHR30558">
    <property type="entry name" value="EXBD MEMBRANE COMPONENT OF PMF-DRIVEN MACROMOLECULE IMPORT SYSTEM"/>
    <property type="match status" value="1"/>
</dbReference>
<keyword evidence="5" id="KW-1133">Transmembrane helix</keyword>
<dbReference type="AlphaFoldDB" id="A0A2S8FJ40"/>
<dbReference type="GO" id="GO:0022857">
    <property type="term" value="F:transmembrane transporter activity"/>
    <property type="evidence" value="ECO:0007669"/>
    <property type="project" value="InterPro"/>
</dbReference>
<keyword evidence="3" id="KW-1003">Cell membrane</keyword>
<dbReference type="OrthoDB" id="287326at2"/>
<comment type="subcellular location">
    <subcellularLocation>
        <location evidence="1">Cell membrane</location>
        <topology evidence="1">Single-pass membrane protein</topology>
    </subcellularLocation>
    <subcellularLocation>
        <location evidence="7">Cell membrane</location>
        <topology evidence="7">Single-pass type II membrane protein</topology>
    </subcellularLocation>
</comment>
<evidence type="ECO:0000256" key="3">
    <source>
        <dbReference type="ARBA" id="ARBA00022475"/>
    </source>
</evidence>
<sequence>MRVPSNLKSGQAEFNMTPMIDVVFLLIIFFLVSSHLAKQEAQMPLPLPTAESGQEIIDDQQPRVVVNIGADGSMSLAGHRVPPDQLKERLLVERERSGDSLEVRIRCDRQTPFANVKPVMLAATQAGIWNVAFSVIRPEDAVR</sequence>
<keyword evidence="6" id="KW-0472">Membrane</keyword>
<dbReference type="Pfam" id="PF02472">
    <property type="entry name" value="ExbD"/>
    <property type="match status" value="1"/>
</dbReference>
<reference evidence="8 9" key="1">
    <citation type="submission" date="2018-02" db="EMBL/GenBank/DDBJ databases">
        <title>Comparative genomes isolates from brazilian mangrove.</title>
        <authorList>
            <person name="Araujo J.E."/>
            <person name="Taketani R.G."/>
            <person name="Silva M.C.P."/>
            <person name="Loureco M.V."/>
            <person name="Andreote F.D."/>
        </authorList>
    </citation>
    <scope>NUCLEOTIDE SEQUENCE [LARGE SCALE GENOMIC DNA]</scope>
    <source>
        <strain evidence="8 9">Hex-1 MGV</strain>
    </source>
</reference>
<name>A0A2S8FJ40_9BACT</name>